<dbReference type="InterPro" id="IPR000725">
    <property type="entry name" value="Olfact_rcpt"/>
</dbReference>
<dbReference type="InterPro" id="IPR000276">
    <property type="entry name" value="GPCR_Rhodpsn"/>
</dbReference>
<evidence type="ECO:0000256" key="11">
    <source>
        <dbReference type="ARBA" id="ARBA00023180"/>
    </source>
</evidence>
<evidence type="ECO:0000256" key="13">
    <source>
        <dbReference type="RuleBase" id="RU000688"/>
    </source>
</evidence>
<dbReference type="GeneTree" id="ENSGT01150000286948"/>
<dbReference type="SUPFAM" id="SSF81321">
    <property type="entry name" value="Family A G protein-coupled receptor-like"/>
    <property type="match status" value="1"/>
</dbReference>
<keyword evidence="5 13" id="KW-0812">Transmembrane</keyword>
<evidence type="ECO:0000256" key="2">
    <source>
        <dbReference type="ARBA" id="ARBA00010663"/>
    </source>
</evidence>
<dbReference type="InParanoid" id="A0A674JBP9"/>
<protein>
    <recommendedName>
        <fullName evidence="14">Olfactory receptor</fullName>
    </recommendedName>
</protein>
<dbReference type="FunFam" id="1.20.1070.10:FF:000010">
    <property type="entry name" value="Olfactory receptor"/>
    <property type="match status" value="1"/>
</dbReference>
<keyword evidence="10 13" id="KW-0675">Receptor</keyword>
<keyword evidence="11" id="KW-0325">Glycoprotein</keyword>
<dbReference type="GO" id="GO:0005886">
    <property type="term" value="C:plasma membrane"/>
    <property type="evidence" value="ECO:0007669"/>
    <property type="project" value="UniProtKB-SubCell"/>
</dbReference>
<feature type="domain" description="G-protein coupled receptors family 1 profile" evidence="15">
    <location>
        <begin position="44"/>
        <end position="293"/>
    </location>
</feature>
<keyword evidence="17" id="KW-1185">Reference proteome</keyword>
<evidence type="ECO:0000256" key="6">
    <source>
        <dbReference type="ARBA" id="ARBA00022725"/>
    </source>
</evidence>
<keyword evidence="6 14" id="KW-0552">Olfaction</keyword>
<dbReference type="PROSITE" id="PS00237">
    <property type="entry name" value="G_PROTEIN_RECEP_F1_1"/>
    <property type="match status" value="1"/>
</dbReference>
<evidence type="ECO:0000256" key="10">
    <source>
        <dbReference type="ARBA" id="ARBA00023170"/>
    </source>
</evidence>
<feature type="transmembrane region" description="Helical" evidence="14">
    <location>
        <begin position="241"/>
        <end position="264"/>
    </location>
</feature>
<accession>A0A674JBP9</accession>
<comment type="similarity">
    <text evidence="2 13">Belongs to the G-protein coupled receptor 1 family.</text>
</comment>
<feature type="transmembrane region" description="Helical" evidence="14">
    <location>
        <begin position="197"/>
        <end position="229"/>
    </location>
</feature>
<dbReference type="PANTHER" id="PTHR26452">
    <property type="entry name" value="OLFACTORY RECEPTOR"/>
    <property type="match status" value="1"/>
</dbReference>
<evidence type="ECO:0000313" key="17">
    <source>
        <dbReference type="Proteomes" id="UP000472274"/>
    </source>
</evidence>
<evidence type="ECO:0000256" key="12">
    <source>
        <dbReference type="ARBA" id="ARBA00023224"/>
    </source>
</evidence>
<dbReference type="InterPro" id="IPR017452">
    <property type="entry name" value="GPCR_Rhodpsn_7TM"/>
</dbReference>
<feature type="transmembrane region" description="Helical" evidence="14">
    <location>
        <begin position="65"/>
        <end position="84"/>
    </location>
</feature>
<proteinExistence type="inferred from homology"/>
<feature type="transmembrane region" description="Helical" evidence="14">
    <location>
        <begin position="29"/>
        <end position="53"/>
    </location>
</feature>
<dbReference type="Gene3D" id="1.20.1070.10">
    <property type="entry name" value="Rhodopsin 7-helix transmembrane proteins"/>
    <property type="match status" value="1"/>
</dbReference>
<feature type="transmembrane region" description="Helical" evidence="14">
    <location>
        <begin position="104"/>
        <end position="126"/>
    </location>
</feature>
<dbReference type="GO" id="GO:0004984">
    <property type="term" value="F:olfactory receptor activity"/>
    <property type="evidence" value="ECO:0007669"/>
    <property type="project" value="InterPro"/>
</dbReference>
<keyword evidence="3 14" id="KW-1003">Cell membrane</keyword>
<keyword evidence="7 14" id="KW-1133">Transmembrane helix</keyword>
<dbReference type="PROSITE" id="PS50262">
    <property type="entry name" value="G_PROTEIN_RECEP_F1_2"/>
    <property type="match status" value="1"/>
</dbReference>
<evidence type="ECO:0000313" key="16">
    <source>
        <dbReference type="Ensembl" id="ENSTMTP00000017302.1"/>
    </source>
</evidence>
<comment type="subcellular location">
    <subcellularLocation>
        <location evidence="1 14">Cell membrane</location>
        <topology evidence="1 14">Multi-pass membrane protein</topology>
    </subcellularLocation>
</comment>
<sequence length="329" mass="37214">MEKGEGENETYITQFILLGFGNHAELQPLLFLLFLVIYIVTMAGNILIIALVVTDQHLHTPMYFFLGNLSCLETSFTSTILPRVLDSLLTGDRNISVTGCITQFYFLGLYVGVECYLLALMSYDRYLAICKPLHYPGLMNGRICQQLAAVSWMSGFMIITIVTCLMSQLHFCGPNEINHFLCDFTPVIKLSCSDTSLIILVTFIFSSIYTLPLFLLTLASYICIISTILRIPSTTGRRKAFSTCSSHLIVVTIYYGTLIIVYMFPVTDTLRDLNKVFSLFYTVLTPLANPLIYSLRNKEVKAALRKVISKCMELHWSSKFLFVIHVVMK</sequence>
<dbReference type="GO" id="GO:0004930">
    <property type="term" value="F:G protein-coupled receptor activity"/>
    <property type="evidence" value="ECO:0007669"/>
    <property type="project" value="UniProtKB-KW"/>
</dbReference>
<name>A0A674JBP9_9SAUR</name>
<evidence type="ECO:0000256" key="5">
    <source>
        <dbReference type="ARBA" id="ARBA00022692"/>
    </source>
</evidence>
<evidence type="ECO:0000256" key="3">
    <source>
        <dbReference type="ARBA" id="ARBA00022475"/>
    </source>
</evidence>
<keyword evidence="12 13" id="KW-0807">Transducer</keyword>
<dbReference type="FunFam" id="1.10.1220.70:FF:000001">
    <property type="entry name" value="Olfactory receptor"/>
    <property type="match status" value="1"/>
</dbReference>
<evidence type="ECO:0000256" key="4">
    <source>
        <dbReference type="ARBA" id="ARBA00022606"/>
    </source>
</evidence>
<dbReference type="InterPro" id="IPR050516">
    <property type="entry name" value="Olfactory_GPCR"/>
</dbReference>
<evidence type="ECO:0000256" key="1">
    <source>
        <dbReference type="ARBA" id="ARBA00004651"/>
    </source>
</evidence>
<evidence type="ECO:0000256" key="8">
    <source>
        <dbReference type="ARBA" id="ARBA00023040"/>
    </source>
</evidence>
<organism evidence="16 17">
    <name type="scientific">Terrapene triunguis</name>
    <name type="common">Three-toed box turtle</name>
    <dbReference type="NCBI Taxonomy" id="2587831"/>
    <lineage>
        <taxon>Eukaryota</taxon>
        <taxon>Metazoa</taxon>
        <taxon>Chordata</taxon>
        <taxon>Craniata</taxon>
        <taxon>Vertebrata</taxon>
        <taxon>Euteleostomi</taxon>
        <taxon>Archelosauria</taxon>
        <taxon>Testudinata</taxon>
        <taxon>Testudines</taxon>
        <taxon>Cryptodira</taxon>
        <taxon>Durocryptodira</taxon>
        <taxon>Testudinoidea</taxon>
        <taxon>Emydidae</taxon>
        <taxon>Terrapene</taxon>
    </lineage>
</organism>
<evidence type="ECO:0000259" key="15">
    <source>
        <dbReference type="PROSITE" id="PS50262"/>
    </source>
</evidence>
<dbReference type="PRINTS" id="PR00245">
    <property type="entry name" value="OLFACTORYR"/>
</dbReference>
<reference evidence="16" key="2">
    <citation type="submission" date="2025-09" db="UniProtKB">
        <authorList>
            <consortium name="Ensembl"/>
        </authorList>
    </citation>
    <scope>IDENTIFICATION</scope>
</reference>
<feature type="transmembrane region" description="Helical" evidence="14">
    <location>
        <begin position="147"/>
        <end position="171"/>
    </location>
</feature>
<keyword evidence="8 13" id="KW-0297">G-protein coupled receptor</keyword>
<dbReference type="Proteomes" id="UP000472274">
    <property type="component" value="Unplaced"/>
</dbReference>
<evidence type="ECO:0000256" key="7">
    <source>
        <dbReference type="ARBA" id="ARBA00022989"/>
    </source>
</evidence>
<keyword evidence="4 14" id="KW-0716">Sensory transduction</keyword>
<dbReference type="Pfam" id="PF13853">
    <property type="entry name" value="7tm_4"/>
    <property type="match status" value="1"/>
</dbReference>
<feature type="transmembrane region" description="Helical" evidence="14">
    <location>
        <begin position="276"/>
        <end position="295"/>
    </location>
</feature>
<dbReference type="PRINTS" id="PR00237">
    <property type="entry name" value="GPCRRHODOPSN"/>
</dbReference>
<evidence type="ECO:0000256" key="9">
    <source>
        <dbReference type="ARBA" id="ARBA00023136"/>
    </source>
</evidence>
<reference evidence="16" key="1">
    <citation type="submission" date="2025-08" db="UniProtKB">
        <authorList>
            <consortium name="Ensembl"/>
        </authorList>
    </citation>
    <scope>IDENTIFICATION</scope>
</reference>
<dbReference type="Ensembl" id="ENSTMTT00000017916.1">
    <property type="protein sequence ID" value="ENSTMTP00000017302.1"/>
    <property type="gene ID" value="ENSTMTG00000012718.1"/>
</dbReference>
<keyword evidence="9 14" id="KW-0472">Membrane</keyword>
<evidence type="ECO:0000256" key="14">
    <source>
        <dbReference type="RuleBase" id="RU363047"/>
    </source>
</evidence>
<dbReference type="AlphaFoldDB" id="A0A674JBP9"/>
<dbReference type="CDD" id="cd15911">
    <property type="entry name" value="7tmA_OR11A-like"/>
    <property type="match status" value="1"/>
</dbReference>